<name>A0ABW6KND3_9BACI</name>
<dbReference type="Proteomes" id="UP001601059">
    <property type="component" value="Unassembled WGS sequence"/>
</dbReference>
<dbReference type="RefSeq" id="WP_389365442.1">
    <property type="nucleotide sequence ID" value="NZ_JBIACK010000031.1"/>
</dbReference>
<evidence type="ECO:0000313" key="2">
    <source>
        <dbReference type="Proteomes" id="UP001601059"/>
    </source>
</evidence>
<sequence length="359" mass="42100">MIDEKGLFNLEGLLQLEIMGVPFGYKSNSNPQNKTKDLVVIPYPDQAEEFYEGTKVFSYETLQLLQSKFYFGINQRSQMIEVLYNTFEDLFNKEDKEIDDFLTLQVLYSEMILKLGTILEDFAGMCFACREYKINQSDIARTFLSYSDPISFYESINSKNGKRKIKQIFDLPESKGQIKKLINNTTDDEVEVVWKAVQKSTELFEDKLKFICSAIVRNSREDMTCYDMYNKIKHGFSPVYPFVTPVPMPIGGLNENVPTEEIIYKFFFESIMIMHNQLGQQDPDPAYTYQEINLTTAQDIREVVRDISFLYKHLMKKYLRIAENNKEIYLLLSEGQLTEEEKQQVFSIITDKDRYIFEE</sequence>
<gene>
    <name evidence="1" type="ORF">ACFYKX_27160</name>
</gene>
<comment type="caution">
    <text evidence="1">The sequence shown here is derived from an EMBL/GenBank/DDBJ whole genome shotgun (WGS) entry which is preliminary data.</text>
</comment>
<organism evidence="1 2">
    <name type="scientific">Cytobacillus spartinae</name>
    <dbReference type="NCBI Taxonomy" id="3299023"/>
    <lineage>
        <taxon>Bacteria</taxon>
        <taxon>Bacillati</taxon>
        <taxon>Bacillota</taxon>
        <taxon>Bacilli</taxon>
        <taxon>Bacillales</taxon>
        <taxon>Bacillaceae</taxon>
        <taxon>Cytobacillus</taxon>
    </lineage>
</organism>
<keyword evidence="2" id="KW-1185">Reference proteome</keyword>
<accession>A0ABW6KND3</accession>
<reference evidence="1 2" key="1">
    <citation type="submission" date="2024-08" db="EMBL/GenBank/DDBJ databases">
        <title>Two novel Cytobacillus novel species.</title>
        <authorList>
            <person name="Liu G."/>
        </authorList>
    </citation>
    <scope>NUCLEOTIDE SEQUENCE [LARGE SCALE GENOMIC DNA]</scope>
    <source>
        <strain evidence="1 2">FJAT-54145</strain>
    </source>
</reference>
<evidence type="ECO:0000313" key="1">
    <source>
        <dbReference type="EMBL" id="MFE8704237.1"/>
    </source>
</evidence>
<proteinExistence type="predicted"/>
<protein>
    <submittedName>
        <fullName evidence="1">Uncharacterized protein</fullName>
    </submittedName>
</protein>
<dbReference type="EMBL" id="JBIACK010000031">
    <property type="protein sequence ID" value="MFE8704237.1"/>
    <property type="molecule type" value="Genomic_DNA"/>
</dbReference>